<evidence type="ECO:0000259" key="2">
    <source>
        <dbReference type="PROSITE" id="PS50164"/>
    </source>
</evidence>
<dbReference type="InterPro" id="IPR050190">
    <property type="entry name" value="UPF0213_domain"/>
</dbReference>
<dbReference type="CDD" id="cd10456">
    <property type="entry name" value="GIY-YIG_UPF0213"/>
    <property type="match status" value="1"/>
</dbReference>
<proteinExistence type="inferred from homology"/>
<dbReference type="Gene3D" id="3.40.1440.10">
    <property type="entry name" value="GIY-YIG endonuclease"/>
    <property type="match status" value="1"/>
</dbReference>
<comment type="caution">
    <text evidence="3">The sequence shown here is derived from an EMBL/GenBank/DDBJ whole genome shotgun (WGS) entry which is preliminary data.</text>
</comment>
<name>A0ABX2GIC4_9FIRM</name>
<dbReference type="EMBL" id="JAAITQ010000043">
    <property type="protein sequence ID" value="NSE17704.1"/>
    <property type="molecule type" value="Genomic_DNA"/>
</dbReference>
<evidence type="ECO:0000313" key="3">
    <source>
        <dbReference type="EMBL" id="NSE17704.1"/>
    </source>
</evidence>
<dbReference type="Pfam" id="PF01541">
    <property type="entry name" value="GIY-YIG"/>
    <property type="match status" value="1"/>
</dbReference>
<organism evidence="3 4">
    <name type="scientific">Fusicatenibacter saccharivorans</name>
    <dbReference type="NCBI Taxonomy" id="1150298"/>
    <lineage>
        <taxon>Bacteria</taxon>
        <taxon>Bacillati</taxon>
        <taxon>Bacillota</taxon>
        <taxon>Clostridia</taxon>
        <taxon>Lachnospirales</taxon>
        <taxon>Lachnospiraceae</taxon>
        <taxon>Fusicatenibacter</taxon>
    </lineage>
</organism>
<dbReference type="PANTHER" id="PTHR34477">
    <property type="entry name" value="UPF0213 PROTEIN YHBQ"/>
    <property type="match status" value="1"/>
</dbReference>
<accession>A0ABX2GIC4</accession>
<dbReference type="Proteomes" id="UP000768180">
    <property type="component" value="Unassembled WGS sequence"/>
</dbReference>
<comment type="similarity">
    <text evidence="1">Belongs to the UPF0213 family.</text>
</comment>
<dbReference type="PROSITE" id="PS50164">
    <property type="entry name" value="GIY_YIG"/>
    <property type="match status" value="1"/>
</dbReference>
<reference evidence="3 4" key="1">
    <citation type="journal article" date="2020" name="Cell Host Microbe">
        <title>Functional and Genomic Variation between Human-Derived Isolates of Lachnospiraceae Reveals Inter- and Intra-Species Diversity.</title>
        <authorList>
            <person name="Sorbara M.T."/>
            <person name="Littmann E.R."/>
            <person name="Fontana E."/>
            <person name="Moody T.U."/>
            <person name="Kohout C.E."/>
            <person name="Gjonbalaj M."/>
            <person name="Eaton V."/>
            <person name="Seok R."/>
            <person name="Leiner I.M."/>
            <person name="Pamer E.G."/>
        </authorList>
    </citation>
    <scope>NUCLEOTIDE SEQUENCE [LARGE SCALE GENOMIC DNA]</scope>
    <source>
        <strain evidence="3 4">MSK.14.54</strain>
    </source>
</reference>
<keyword evidence="4" id="KW-1185">Reference proteome</keyword>
<sequence>MSWQCSKVQEHPKNFTYIVECSDGTLYTGWTNNLEHRVETHNVGKGAKYTKSRRPVKLVYFETYSSKEEAMRREWEIKQLSRTEKWKLIKAK</sequence>
<dbReference type="InterPro" id="IPR000305">
    <property type="entry name" value="GIY-YIG_endonuc"/>
</dbReference>
<gene>
    <name evidence="3" type="ORF">G5B05_15195</name>
</gene>
<dbReference type="RefSeq" id="WP_022461219.1">
    <property type="nucleotide sequence ID" value="NZ_CAXSRP010000021.1"/>
</dbReference>
<dbReference type="SUPFAM" id="SSF82771">
    <property type="entry name" value="GIY-YIG endonuclease"/>
    <property type="match status" value="1"/>
</dbReference>
<protein>
    <submittedName>
        <fullName evidence="3">GIY-YIG nuclease family protein</fullName>
    </submittedName>
</protein>
<dbReference type="SMART" id="SM00465">
    <property type="entry name" value="GIYc"/>
    <property type="match status" value="1"/>
</dbReference>
<evidence type="ECO:0000256" key="1">
    <source>
        <dbReference type="ARBA" id="ARBA00007435"/>
    </source>
</evidence>
<evidence type="ECO:0000313" key="4">
    <source>
        <dbReference type="Proteomes" id="UP000768180"/>
    </source>
</evidence>
<feature type="domain" description="GIY-YIG" evidence="2">
    <location>
        <begin position="12"/>
        <end position="87"/>
    </location>
</feature>
<dbReference type="InterPro" id="IPR035901">
    <property type="entry name" value="GIY-YIG_endonuc_sf"/>
</dbReference>
<dbReference type="PANTHER" id="PTHR34477:SF1">
    <property type="entry name" value="UPF0213 PROTEIN YHBQ"/>
    <property type="match status" value="1"/>
</dbReference>